<sequence length="718" mass="73702">MVGLWLLLLVVAVGLGTTLNGKLTTEFTVPGIESQQAQDLLRKEFPAAAGGTARVVFEAPSGRQLTSDAAREAIAASLKQAAGVPGVVTVSDPSKSGTLSRDRTIGYADVGFGKPPTDIPQSAKDKLSDALDPARDAGLRVELGGSVSTPATEVGGPAEIVGVVIAFAVLAVALGSLVAAGLPLITALVGVGIGVLGVEFVSRFVEMTNTATILALMIGLAVGIDYALFIVSRHREQLAEPDSDVRDSIARATATAGSAVTFAGITVVVALAALSAAGIPFLTVMGLAAAATVLIAVLVALTLVPATLSFLGERLRPRPGKSRPGRRDRTPGAWGLAWGRTVTRAPVVVLVVSVVGLLALALPARGLRLGLPSNETQPTASTQHKSYELLAKGFGPGFNATLIMVVDGSDVPAAQRQGLVKEVGTALRADRDVATVAPPMATKDGSITVLGVVPKTGPDATATTDLVHRMRDDATRPVDRAGGTAYVAGATAGAIDISAKLSGALPLFIAIIVVLALILLMIAFRSLLVPLKAVLGFLLSIAASLGAVVWVFQYGHLSGLFQVAAAAPVVSFLPVLLIGVLFGLAMDYEVFLVSRMREHFKHTGSAAEAVTHGVARSGRVVAAAALIMAAVFGGFIFNHDPIIKSIGFALTFGVLIDAFVVRMTVVPAVMALLGRYAWALPKWLDRVMPDVDIEGASLPPRPAAETPQGAGTGGGRAV</sequence>
<evidence type="ECO:0000256" key="5">
    <source>
        <dbReference type="ARBA" id="ARBA00023136"/>
    </source>
</evidence>
<dbReference type="Proteomes" id="UP000190539">
    <property type="component" value="Unassembled WGS sequence"/>
</dbReference>
<feature type="transmembrane region" description="Helical" evidence="7">
    <location>
        <begin position="531"/>
        <end position="552"/>
    </location>
</feature>
<dbReference type="SUPFAM" id="SSF82866">
    <property type="entry name" value="Multidrug efflux transporter AcrB transmembrane domain"/>
    <property type="match status" value="2"/>
</dbReference>
<dbReference type="OrthoDB" id="7051771at2"/>
<evidence type="ECO:0000313" key="9">
    <source>
        <dbReference type="EMBL" id="OON82981.1"/>
    </source>
</evidence>
<evidence type="ECO:0000256" key="6">
    <source>
        <dbReference type="SAM" id="MobiDB-lite"/>
    </source>
</evidence>
<feature type="transmembrane region" description="Helical" evidence="7">
    <location>
        <begin position="620"/>
        <end position="637"/>
    </location>
</feature>
<dbReference type="EMBL" id="MVFC01000001">
    <property type="protein sequence ID" value="OON82981.1"/>
    <property type="molecule type" value="Genomic_DNA"/>
</dbReference>
<dbReference type="PROSITE" id="PS50156">
    <property type="entry name" value="SSD"/>
    <property type="match status" value="1"/>
</dbReference>
<comment type="subcellular location">
    <subcellularLocation>
        <location evidence="1">Cell membrane</location>
        <topology evidence="1">Multi-pass membrane protein</topology>
    </subcellularLocation>
</comment>
<keyword evidence="5 7" id="KW-0472">Membrane</keyword>
<evidence type="ECO:0000256" key="3">
    <source>
        <dbReference type="ARBA" id="ARBA00022692"/>
    </source>
</evidence>
<feature type="transmembrane region" description="Helical" evidence="7">
    <location>
        <begin position="187"/>
        <end position="205"/>
    </location>
</feature>
<evidence type="ECO:0000256" key="4">
    <source>
        <dbReference type="ARBA" id="ARBA00022989"/>
    </source>
</evidence>
<evidence type="ECO:0000256" key="1">
    <source>
        <dbReference type="ARBA" id="ARBA00004651"/>
    </source>
</evidence>
<feature type="transmembrane region" description="Helical" evidence="7">
    <location>
        <begin position="252"/>
        <end position="279"/>
    </location>
</feature>
<gene>
    <name evidence="9" type="ORF">B1H18_00530</name>
</gene>
<keyword evidence="2" id="KW-1003">Cell membrane</keyword>
<feature type="transmembrane region" description="Helical" evidence="7">
    <location>
        <begin position="160"/>
        <end position="180"/>
    </location>
</feature>
<feature type="transmembrane region" description="Helical" evidence="7">
    <location>
        <begin position="649"/>
        <end position="673"/>
    </location>
</feature>
<feature type="transmembrane region" description="Helical" evidence="7">
    <location>
        <begin position="285"/>
        <end position="311"/>
    </location>
</feature>
<feature type="domain" description="SSD" evidence="8">
    <location>
        <begin position="160"/>
        <end position="310"/>
    </location>
</feature>
<dbReference type="STRING" id="83656.B1H18_00530"/>
<feature type="transmembrane region" description="Helical" evidence="7">
    <location>
        <begin position="504"/>
        <end position="524"/>
    </location>
</feature>
<evidence type="ECO:0000256" key="7">
    <source>
        <dbReference type="SAM" id="Phobius"/>
    </source>
</evidence>
<name>A0A1V4AH94_9ACTN</name>
<dbReference type="InterPro" id="IPR050545">
    <property type="entry name" value="Mycobact_MmpL"/>
</dbReference>
<proteinExistence type="predicted"/>
<dbReference type="InterPro" id="IPR000731">
    <property type="entry name" value="SSD"/>
</dbReference>
<dbReference type="InterPro" id="IPR004869">
    <property type="entry name" value="MMPL_dom"/>
</dbReference>
<dbReference type="InterPro" id="IPR001036">
    <property type="entry name" value="Acrflvin-R"/>
</dbReference>
<keyword evidence="3 7" id="KW-0812">Transmembrane</keyword>
<keyword evidence="10" id="KW-1185">Reference proteome</keyword>
<dbReference type="Gene3D" id="1.20.1640.10">
    <property type="entry name" value="Multidrug efflux transporter AcrB transmembrane domain"/>
    <property type="match status" value="2"/>
</dbReference>
<dbReference type="AlphaFoldDB" id="A0A1V4AH94"/>
<dbReference type="PRINTS" id="PR00702">
    <property type="entry name" value="ACRIFLAVINRP"/>
</dbReference>
<organism evidence="9 10">
    <name type="scientific">Streptomyces tsukubensis</name>
    <dbReference type="NCBI Taxonomy" id="83656"/>
    <lineage>
        <taxon>Bacteria</taxon>
        <taxon>Bacillati</taxon>
        <taxon>Actinomycetota</taxon>
        <taxon>Actinomycetes</taxon>
        <taxon>Kitasatosporales</taxon>
        <taxon>Streptomycetaceae</taxon>
        <taxon>Streptomyces</taxon>
    </lineage>
</organism>
<dbReference type="PANTHER" id="PTHR33406:SF13">
    <property type="entry name" value="MEMBRANE PROTEIN YDFJ"/>
    <property type="match status" value="1"/>
</dbReference>
<comment type="caution">
    <text evidence="9">The sequence shown here is derived from an EMBL/GenBank/DDBJ whole genome shotgun (WGS) entry which is preliminary data.</text>
</comment>
<keyword evidence="4 7" id="KW-1133">Transmembrane helix</keyword>
<feature type="transmembrane region" description="Helical" evidence="7">
    <location>
        <begin position="211"/>
        <end position="231"/>
    </location>
</feature>
<dbReference type="Pfam" id="PF03176">
    <property type="entry name" value="MMPL"/>
    <property type="match status" value="2"/>
</dbReference>
<feature type="transmembrane region" description="Helical" evidence="7">
    <location>
        <begin position="564"/>
        <end position="586"/>
    </location>
</feature>
<protein>
    <recommendedName>
        <fullName evidence="8">SSD domain-containing protein</fullName>
    </recommendedName>
</protein>
<evidence type="ECO:0000256" key="2">
    <source>
        <dbReference type="ARBA" id="ARBA00022475"/>
    </source>
</evidence>
<dbReference type="GO" id="GO:0005886">
    <property type="term" value="C:plasma membrane"/>
    <property type="evidence" value="ECO:0007669"/>
    <property type="project" value="UniProtKB-SubCell"/>
</dbReference>
<feature type="region of interest" description="Disordered" evidence="6">
    <location>
        <begin position="698"/>
        <end position="718"/>
    </location>
</feature>
<evidence type="ECO:0000259" key="8">
    <source>
        <dbReference type="PROSITE" id="PS50156"/>
    </source>
</evidence>
<accession>A0A1V4AH94</accession>
<dbReference type="GO" id="GO:0022857">
    <property type="term" value="F:transmembrane transporter activity"/>
    <property type="evidence" value="ECO:0007669"/>
    <property type="project" value="InterPro"/>
</dbReference>
<evidence type="ECO:0000313" key="10">
    <source>
        <dbReference type="Proteomes" id="UP000190539"/>
    </source>
</evidence>
<reference evidence="9 10" key="1">
    <citation type="submission" date="2017-02" db="EMBL/GenBank/DDBJ databases">
        <title>Draft Genome Sequence of Streptomyces tsukubaensis F601, a Producer of the immunosuppressant tacrolimus FK506.</title>
        <authorList>
            <person name="Zong G."/>
            <person name="Zhong C."/>
            <person name="Fu J."/>
            <person name="Qin R."/>
            <person name="Cao G."/>
        </authorList>
    </citation>
    <scope>NUCLEOTIDE SEQUENCE [LARGE SCALE GENOMIC DNA]</scope>
    <source>
        <strain evidence="9 10">F601</strain>
    </source>
</reference>
<feature type="transmembrane region" description="Helical" evidence="7">
    <location>
        <begin position="345"/>
        <end position="364"/>
    </location>
</feature>
<dbReference type="PANTHER" id="PTHR33406">
    <property type="entry name" value="MEMBRANE PROTEIN MJ1562-RELATED"/>
    <property type="match status" value="1"/>
</dbReference>